<organism evidence="2 3">
    <name type="scientific">Phlebiopsis gigantea (strain 11061_1 CR5-6)</name>
    <name type="common">White-rot fungus</name>
    <name type="synonym">Peniophora gigantea</name>
    <dbReference type="NCBI Taxonomy" id="745531"/>
    <lineage>
        <taxon>Eukaryota</taxon>
        <taxon>Fungi</taxon>
        <taxon>Dikarya</taxon>
        <taxon>Basidiomycota</taxon>
        <taxon>Agaricomycotina</taxon>
        <taxon>Agaricomycetes</taxon>
        <taxon>Polyporales</taxon>
        <taxon>Phanerochaetaceae</taxon>
        <taxon>Phlebiopsis</taxon>
    </lineage>
</organism>
<dbReference type="Proteomes" id="UP000053257">
    <property type="component" value="Unassembled WGS sequence"/>
</dbReference>
<protein>
    <submittedName>
        <fullName evidence="2">Uncharacterized protein</fullName>
    </submittedName>
</protein>
<evidence type="ECO:0000256" key="1">
    <source>
        <dbReference type="SAM" id="MobiDB-lite"/>
    </source>
</evidence>
<sequence length="54" mass="6121">MQQPHPTLEQTGPPELEENFAPSPLHFARWCRTSSLQADCRLANAPVRPPLPWT</sequence>
<dbReference type="AlphaFoldDB" id="A0A0C3SDT4"/>
<evidence type="ECO:0000313" key="2">
    <source>
        <dbReference type="EMBL" id="KIP12127.1"/>
    </source>
</evidence>
<dbReference type="EMBL" id="KN840441">
    <property type="protein sequence ID" value="KIP12127.1"/>
    <property type="molecule type" value="Genomic_DNA"/>
</dbReference>
<proteinExistence type="predicted"/>
<keyword evidence="3" id="KW-1185">Reference proteome</keyword>
<dbReference type="HOGENOM" id="CLU_3051128_0_0_1"/>
<name>A0A0C3SDT4_PHLG1</name>
<gene>
    <name evidence="2" type="ORF">PHLGIDRAFT_17739</name>
</gene>
<feature type="compositionally biased region" description="Polar residues" evidence="1">
    <location>
        <begin position="1"/>
        <end position="10"/>
    </location>
</feature>
<feature type="region of interest" description="Disordered" evidence="1">
    <location>
        <begin position="1"/>
        <end position="20"/>
    </location>
</feature>
<evidence type="ECO:0000313" key="3">
    <source>
        <dbReference type="Proteomes" id="UP000053257"/>
    </source>
</evidence>
<accession>A0A0C3SDT4</accession>
<reference evidence="2 3" key="1">
    <citation type="journal article" date="2014" name="PLoS Genet.">
        <title>Analysis of the Phlebiopsis gigantea genome, transcriptome and secretome provides insight into its pioneer colonization strategies of wood.</title>
        <authorList>
            <person name="Hori C."/>
            <person name="Ishida T."/>
            <person name="Igarashi K."/>
            <person name="Samejima M."/>
            <person name="Suzuki H."/>
            <person name="Master E."/>
            <person name="Ferreira P."/>
            <person name="Ruiz-Duenas F.J."/>
            <person name="Held B."/>
            <person name="Canessa P."/>
            <person name="Larrondo L.F."/>
            <person name="Schmoll M."/>
            <person name="Druzhinina I.S."/>
            <person name="Kubicek C.P."/>
            <person name="Gaskell J.A."/>
            <person name="Kersten P."/>
            <person name="St John F."/>
            <person name="Glasner J."/>
            <person name="Sabat G."/>
            <person name="Splinter BonDurant S."/>
            <person name="Syed K."/>
            <person name="Yadav J."/>
            <person name="Mgbeahuruike A.C."/>
            <person name="Kovalchuk A."/>
            <person name="Asiegbu F.O."/>
            <person name="Lackner G."/>
            <person name="Hoffmeister D."/>
            <person name="Rencoret J."/>
            <person name="Gutierrez A."/>
            <person name="Sun H."/>
            <person name="Lindquist E."/>
            <person name="Barry K."/>
            <person name="Riley R."/>
            <person name="Grigoriev I.V."/>
            <person name="Henrissat B."/>
            <person name="Kues U."/>
            <person name="Berka R.M."/>
            <person name="Martinez A.T."/>
            <person name="Covert S.F."/>
            <person name="Blanchette R.A."/>
            <person name="Cullen D."/>
        </authorList>
    </citation>
    <scope>NUCLEOTIDE SEQUENCE [LARGE SCALE GENOMIC DNA]</scope>
    <source>
        <strain evidence="2 3">11061_1 CR5-6</strain>
    </source>
</reference>